<reference evidence="12" key="1">
    <citation type="submission" date="2020-08" db="EMBL/GenBank/DDBJ databases">
        <title>Multicomponent nature underlies the extraordinary mechanical properties of spider dragline silk.</title>
        <authorList>
            <person name="Kono N."/>
            <person name="Nakamura H."/>
            <person name="Mori M."/>
            <person name="Yoshida Y."/>
            <person name="Ohtoshi R."/>
            <person name="Malay A.D."/>
            <person name="Moran D.A.P."/>
            <person name="Tomita M."/>
            <person name="Numata K."/>
            <person name="Arakawa K."/>
        </authorList>
    </citation>
    <scope>NUCLEOTIDE SEQUENCE</scope>
</reference>
<evidence type="ECO:0000256" key="9">
    <source>
        <dbReference type="ARBA" id="ARBA00023286"/>
    </source>
</evidence>
<name>A0A8X7BF77_TRICX</name>
<evidence type="ECO:0000256" key="4">
    <source>
        <dbReference type="ARBA" id="ARBA00022989"/>
    </source>
</evidence>
<dbReference type="AlphaFoldDB" id="A0A8X7BF77"/>
<evidence type="ECO:0000256" key="1">
    <source>
        <dbReference type="ARBA" id="ARBA00004141"/>
    </source>
</evidence>
<keyword evidence="10" id="KW-0407">Ion channel</keyword>
<evidence type="ECO:0000256" key="7">
    <source>
        <dbReference type="ARBA" id="ARBA00023170"/>
    </source>
</evidence>
<keyword evidence="6" id="KW-0472">Membrane</keyword>
<comment type="caution">
    <text evidence="12">The sequence shown here is derived from an EMBL/GenBank/DDBJ whole genome shotgun (WGS) entry which is preliminary data.</text>
</comment>
<keyword evidence="13" id="KW-1185">Reference proteome</keyword>
<dbReference type="InterPro" id="IPR019594">
    <property type="entry name" value="Glu/Gly-bd"/>
</dbReference>
<keyword evidence="5" id="KW-0406">Ion transport</keyword>
<comment type="subcellular location">
    <subcellularLocation>
        <location evidence="1">Membrane</location>
        <topology evidence="1">Multi-pass membrane protein</topology>
    </subcellularLocation>
</comment>
<dbReference type="SUPFAM" id="SSF53850">
    <property type="entry name" value="Periplasmic binding protein-like II"/>
    <property type="match status" value="1"/>
</dbReference>
<evidence type="ECO:0000256" key="5">
    <source>
        <dbReference type="ARBA" id="ARBA00023065"/>
    </source>
</evidence>
<keyword evidence="8" id="KW-0325">Glycoprotein</keyword>
<protein>
    <recommendedName>
        <fullName evidence="11">Ionotropic glutamate receptor L-glutamate and glycine-binding domain-containing protein</fullName>
    </recommendedName>
</protein>
<evidence type="ECO:0000313" key="13">
    <source>
        <dbReference type="Proteomes" id="UP000887159"/>
    </source>
</evidence>
<keyword evidence="3" id="KW-0812">Transmembrane</keyword>
<gene>
    <name evidence="12" type="primary">AVEN_150456_1</name>
    <name evidence="12" type="ORF">TNCV_4721711</name>
</gene>
<keyword evidence="7" id="KW-0675">Receptor</keyword>
<dbReference type="Gene3D" id="3.40.190.10">
    <property type="entry name" value="Periplasmic binding protein-like II"/>
    <property type="match status" value="1"/>
</dbReference>
<dbReference type="InterPro" id="IPR040128">
    <property type="entry name" value="T25E4.2-like"/>
</dbReference>
<feature type="domain" description="Ionotropic glutamate receptor L-glutamate and glycine-binding" evidence="11">
    <location>
        <begin position="63"/>
        <end position="144"/>
    </location>
</feature>
<evidence type="ECO:0000313" key="12">
    <source>
        <dbReference type="EMBL" id="GFY29043.1"/>
    </source>
</evidence>
<dbReference type="PANTHER" id="PTHR22714">
    <property type="entry name" value="PROTEIN CBG02446-RELATED"/>
    <property type="match status" value="1"/>
</dbReference>
<keyword evidence="4" id="KW-1133">Transmembrane helix</keyword>
<dbReference type="GO" id="GO:0015276">
    <property type="term" value="F:ligand-gated monoatomic ion channel activity"/>
    <property type="evidence" value="ECO:0007669"/>
    <property type="project" value="InterPro"/>
</dbReference>
<dbReference type="Proteomes" id="UP000887159">
    <property type="component" value="Unassembled WGS sequence"/>
</dbReference>
<keyword evidence="2" id="KW-0813">Transport</keyword>
<dbReference type="EMBL" id="BMAU01021387">
    <property type="protein sequence ID" value="GFY29043.1"/>
    <property type="molecule type" value="Genomic_DNA"/>
</dbReference>
<proteinExistence type="predicted"/>
<organism evidence="12 13">
    <name type="scientific">Trichonephila clavipes</name>
    <name type="common">Golden silk orbweaver</name>
    <name type="synonym">Nephila clavipes</name>
    <dbReference type="NCBI Taxonomy" id="2585209"/>
    <lineage>
        <taxon>Eukaryota</taxon>
        <taxon>Metazoa</taxon>
        <taxon>Ecdysozoa</taxon>
        <taxon>Arthropoda</taxon>
        <taxon>Chelicerata</taxon>
        <taxon>Arachnida</taxon>
        <taxon>Araneae</taxon>
        <taxon>Araneomorphae</taxon>
        <taxon>Entelegynae</taxon>
        <taxon>Araneoidea</taxon>
        <taxon>Nephilidae</taxon>
        <taxon>Trichonephila</taxon>
    </lineage>
</organism>
<evidence type="ECO:0000256" key="8">
    <source>
        <dbReference type="ARBA" id="ARBA00023180"/>
    </source>
</evidence>
<evidence type="ECO:0000256" key="2">
    <source>
        <dbReference type="ARBA" id="ARBA00022448"/>
    </source>
</evidence>
<dbReference type="GO" id="GO:0016020">
    <property type="term" value="C:membrane"/>
    <property type="evidence" value="ECO:0007669"/>
    <property type="project" value="UniProtKB-SubCell"/>
</dbReference>
<evidence type="ECO:0000256" key="6">
    <source>
        <dbReference type="ARBA" id="ARBA00023136"/>
    </source>
</evidence>
<sequence length="315" mass="35521">MPPCSSVAISSIEIHFLRWALDKDNHVFSIEPKTGIQLTYIGAENPSAPLKIALLANGSYVVNLTTKAIIGGFEVGFLELILKGLHMPYTLDVPEKLVWGIPDQNGNCSGVMGMVQRGEADMDIGSMFVTQARMTVADFSTPYTFCLTKFYPIRRLAFEIFGALLQKSFELESDVFRDRCLILSWIVACTFLSYAYTAVWLDFLSVPVKERPVKTITQLAKLVADGKHRCFSVNGSGVAVSMMNSVYESHRIVGSYIDKNNVYLDLQNNKMIFKFMNQGNTAWIVTRERIRFDSQDMYYISRDNFFSFPVAIVLN</sequence>
<keyword evidence="9" id="KW-1071">Ligand-gated ion channel</keyword>
<dbReference type="Pfam" id="PF10613">
    <property type="entry name" value="Lig_chan-Glu_bd"/>
    <property type="match status" value="1"/>
</dbReference>
<evidence type="ECO:0000259" key="11">
    <source>
        <dbReference type="Pfam" id="PF10613"/>
    </source>
</evidence>
<accession>A0A8X7BF77</accession>
<evidence type="ECO:0000256" key="10">
    <source>
        <dbReference type="ARBA" id="ARBA00023303"/>
    </source>
</evidence>
<evidence type="ECO:0000256" key="3">
    <source>
        <dbReference type="ARBA" id="ARBA00022692"/>
    </source>
</evidence>